<keyword evidence="4" id="KW-0443">Lipid metabolism</keyword>
<dbReference type="Pfam" id="PF01553">
    <property type="entry name" value="Acyltransferase"/>
    <property type="match status" value="1"/>
</dbReference>
<evidence type="ECO:0000256" key="3">
    <source>
        <dbReference type="ARBA" id="ARBA00023315"/>
    </source>
</evidence>
<dbReference type="PANTHER" id="PTHR10434:SF11">
    <property type="entry name" value="1-ACYL-SN-GLYCEROL-3-PHOSPHATE ACYLTRANSFERASE"/>
    <property type="match status" value="1"/>
</dbReference>
<proteinExistence type="inferred from homology"/>
<dbReference type="GeneID" id="19175176"/>
<dbReference type="GO" id="GO:0016020">
    <property type="term" value="C:membrane"/>
    <property type="evidence" value="ECO:0007669"/>
    <property type="project" value="InterPro"/>
</dbReference>
<name>W9X152_9EURO</name>
<keyword evidence="5" id="KW-1133">Transmembrane helix</keyword>
<comment type="catalytic activity">
    <reaction evidence="4">
        <text>a 1-acyl-sn-glycero-3-phosphate + an acyl-CoA = a 1,2-diacyl-sn-glycero-3-phosphate + CoA</text>
        <dbReference type="Rhea" id="RHEA:19709"/>
        <dbReference type="ChEBI" id="CHEBI:57287"/>
        <dbReference type="ChEBI" id="CHEBI:57970"/>
        <dbReference type="ChEBI" id="CHEBI:58342"/>
        <dbReference type="ChEBI" id="CHEBI:58608"/>
        <dbReference type="EC" id="2.3.1.51"/>
    </reaction>
</comment>
<keyword evidence="3 4" id="KW-0012">Acyltransferase</keyword>
<dbReference type="PANTHER" id="PTHR10434">
    <property type="entry name" value="1-ACYL-SN-GLYCEROL-3-PHOSPHATE ACYLTRANSFERASE"/>
    <property type="match status" value="1"/>
</dbReference>
<protein>
    <recommendedName>
        <fullName evidence="4">1-acyl-sn-glycerol-3-phosphate acyltransferase</fullName>
        <ecNumber evidence="4">2.3.1.51</ecNumber>
    </recommendedName>
</protein>
<reference evidence="7 8" key="1">
    <citation type="submission" date="2013-03" db="EMBL/GenBank/DDBJ databases">
        <title>The Genome Sequence of Cladophialophora yegresii CBS 114405.</title>
        <authorList>
            <consortium name="The Broad Institute Genomics Platform"/>
            <person name="Cuomo C."/>
            <person name="de Hoog S."/>
            <person name="Gorbushina A."/>
            <person name="Walker B."/>
            <person name="Young S.K."/>
            <person name="Zeng Q."/>
            <person name="Gargeya S."/>
            <person name="Fitzgerald M."/>
            <person name="Haas B."/>
            <person name="Abouelleil A."/>
            <person name="Allen A.W."/>
            <person name="Alvarado L."/>
            <person name="Arachchi H.M."/>
            <person name="Berlin A.M."/>
            <person name="Chapman S.B."/>
            <person name="Gainer-Dewar J."/>
            <person name="Goldberg J."/>
            <person name="Griggs A."/>
            <person name="Gujja S."/>
            <person name="Hansen M."/>
            <person name="Howarth C."/>
            <person name="Imamovic A."/>
            <person name="Ireland A."/>
            <person name="Larimer J."/>
            <person name="McCowan C."/>
            <person name="Murphy C."/>
            <person name="Pearson M."/>
            <person name="Poon T.W."/>
            <person name="Priest M."/>
            <person name="Roberts A."/>
            <person name="Saif S."/>
            <person name="Shea T."/>
            <person name="Sisk P."/>
            <person name="Sykes S."/>
            <person name="Wortman J."/>
            <person name="Nusbaum C."/>
            <person name="Birren B."/>
        </authorList>
    </citation>
    <scope>NUCLEOTIDE SEQUENCE [LARGE SCALE GENOMIC DNA]</scope>
    <source>
        <strain evidence="7 8">CBS 114405</strain>
    </source>
</reference>
<dbReference type="NCBIfam" id="TIGR00530">
    <property type="entry name" value="AGP_acyltrn"/>
    <property type="match status" value="1"/>
</dbReference>
<dbReference type="GO" id="GO:0003841">
    <property type="term" value="F:1-acylglycerol-3-phosphate O-acyltransferase activity"/>
    <property type="evidence" value="ECO:0007669"/>
    <property type="project" value="UniProtKB-UniRule"/>
</dbReference>
<evidence type="ECO:0000313" key="7">
    <source>
        <dbReference type="EMBL" id="EXJ64224.1"/>
    </source>
</evidence>
<organism evidence="7 8">
    <name type="scientific">Cladophialophora yegresii CBS 114405</name>
    <dbReference type="NCBI Taxonomy" id="1182544"/>
    <lineage>
        <taxon>Eukaryota</taxon>
        <taxon>Fungi</taxon>
        <taxon>Dikarya</taxon>
        <taxon>Ascomycota</taxon>
        <taxon>Pezizomycotina</taxon>
        <taxon>Eurotiomycetes</taxon>
        <taxon>Chaetothyriomycetidae</taxon>
        <taxon>Chaetothyriales</taxon>
        <taxon>Herpotrichiellaceae</taxon>
        <taxon>Cladophialophora</taxon>
    </lineage>
</organism>
<dbReference type="STRING" id="1182544.W9X152"/>
<dbReference type="AlphaFoldDB" id="W9X152"/>
<dbReference type="OrthoDB" id="202234at2759"/>
<comment type="similarity">
    <text evidence="1 4">Belongs to the 1-acyl-sn-glycerol-3-phosphate acyltransferase family.</text>
</comment>
<dbReference type="EC" id="2.3.1.51" evidence="4"/>
<keyword evidence="2 4" id="KW-0808">Transferase</keyword>
<keyword evidence="4" id="KW-0594">Phospholipid biosynthesis</keyword>
<evidence type="ECO:0000313" key="8">
    <source>
        <dbReference type="Proteomes" id="UP000019473"/>
    </source>
</evidence>
<dbReference type="InterPro" id="IPR002123">
    <property type="entry name" value="Plipid/glycerol_acylTrfase"/>
</dbReference>
<keyword evidence="5" id="KW-0472">Membrane</keyword>
<dbReference type="VEuPathDB" id="FungiDB:A1O7_00560"/>
<keyword evidence="4" id="KW-1208">Phospholipid metabolism</keyword>
<accession>W9X152</accession>
<dbReference type="Proteomes" id="UP000019473">
    <property type="component" value="Unassembled WGS sequence"/>
</dbReference>
<keyword evidence="4" id="KW-0444">Lipid biosynthesis</keyword>
<dbReference type="RefSeq" id="XP_007752791.1">
    <property type="nucleotide sequence ID" value="XM_007754601.1"/>
</dbReference>
<dbReference type="EMBL" id="AMGW01000001">
    <property type="protein sequence ID" value="EXJ64224.1"/>
    <property type="molecule type" value="Genomic_DNA"/>
</dbReference>
<dbReference type="GO" id="GO:0006654">
    <property type="term" value="P:phosphatidic acid biosynthetic process"/>
    <property type="evidence" value="ECO:0007669"/>
    <property type="project" value="TreeGrafter"/>
</dbReference>
<dbReference type="HOGENOM" id="CLU_027938_10_0_1"/>
<comment type="caution">
    <text evidence="7">The sequence shown here is derived from an EMBL/GenBank/DDBJ whole genome shotgun (WGS) entry which is preliminary data.</text>
</comment>
<dbReference type="InterPro" id="IPR004552">
    <property type="entry name" value="AGP_acyltrans"/>
</dbReference>
<dbReference type="SUPFAM" id="SSF69593">
    <property type="entry name" value="Glycerol-3-phosphate (1)-acyltransferase"/>
    <property type="match status" value="1"/>
</dbReference>
<sequence length="315" mass="35403">MFFLLRWTVYFFSFYVFIMLSFFALHTYLPGAPPILGFLARTMAAYLSLIACAAYGTIASAILRLFGLHFTYGQWTTAKAFKNLCTYTLGVRFEILDNGEQILNSTRPAVFIVNHQTELDVLLLGWIWPKNCSVTAKKSLRNIPFLGWFMTLSGTIFIDRVDRSAAMKAFEGAAKAMKEKRQSVVIFPEGTRSYSLEPMLLPFKKGAFHLAVQGGVDIVPVVAENYSAVLSPKLKRFNAGTIRVKGRMRPRDDDLFNRVEGLTVETVLDPIPTKGLTPADVDQLTRDTRENMLDVLTAMAQDPGSRAFRNQKKES</sequence>
<comment type="domain">
    <text evidence="4">The HXXXXD motif is essential for acyltransferase activity and may constitute the binding site for the phosphate moiety of the glycerol-3-phosphate.</text>
</comment>
<evidence type="ECO:0000259" key="6">
    <source>
        <dbReference type="SMART" id="SM00563"/>
    </source>
</evidence>
<dbReference type="GO" id="GO:0005783">
    <property type="term" value="C:endoplasmic reticulum"/>
    <property type="evidence" value="ECO:0007669"/>
    <property type="project" value="TreeGrafter"/>
</dbReference>
<feature type="transmembrane region" description="Helical" evidence="5">
    <location>
        <begin position="45"/>
        <end position="66"/>
    </location>
</feature>
<keyword evidence="5" id="KW-0812">Transmembrane</keyword>
<evidence type="ECO:0000256" key="4">
    <source>
        <dbReference type="RuleBase" id="RU361267"/>
    </source>
</evidence>
<evidence type="ECO:0000256" key="2">
    <source>
        <dbReference type="ARBA" id="ARBA00022679"/>
    </source>
</evidence>
<feature type="transmembrane region" description="Helical" evidence="5">
    <location>
        <begin position="7"/>
        <end position="25"/>
    </location>
</feature>
<dbReference type="CDD" id="cd07989">
    <property type="entry name" value="LPLAT_AGPAT-like"/>
    <property type="match status" value="1"/>
</dbReference>
<feature type="domain" description="Phospholipid/glycerol acyltransferase" evidence="6">
    <location>
        <begin position="109"/>
        <end position="226"/>
    </location>
</feature>
<evidence type="ECO:0000256" key="1">
    <source>
        <dbReference type="ARBA" id="ARBA00008655"/>
    </source>
</evidence>
<gene>
    <name evidence="7" type="ORF">A1O7_00560</name>
</gene>
<dbReference type="SMART" id="SM00563">
    <property type="entry name" value="PlsC"/>
    <property type="match status" value="1"/>
</dbReference>
<keyword evidence="8" id="KW-1185">Reference proteome</keyword>
<evidence type="ECO:0000256" key="5">
    <source>
        <dbReference type="SAM" id="Phobius"/>
    </source>
</evidence>
<dbReference type="eggNOG" id="KOG2848">
    <property type="taxonomic scope" value="Eukaryota"/>
</dbReference>